<feature type="region of interest" description="Disordered" evidence="7">
    <location>
        <begin position="2141"/>
        <end position="2206"/>
    </location>
</feature>
<dbReference type="InterPro" id="IPR007322">
    <property type="entry name" value="RNA_pol_bunyavir"/>
</dbReference>
<evidence type="ECO:0000256" key="3">
    <source>
        <dbReference type="ARBA" id="ARBA00022679"/>
    </source>
</evidence>
<sequence length="2476" mass="287625">MNDILKTLESSNESLYHHVHMCNAREVHVRKIDEIYIDAEKLTMPISNPNFIHDYVCSVFPGKTDTSLGSLTPDFIFKDWIIEVATTVFSNEQEMTSALDYKIRKYKELSETHGKKLCVIIVSYNKSLSNFNVPKSVLNEMIQNYQTAKKLNLEIKEKLEIDLWKNSADAVNKKTIHGLISSSPSLQVSEFDDLFEHIDSNWKSFNYEKSTEEIFEEIMLEMTDMLSTHSYVEKPYTYIPETKGRRDMKRISPLPFAIPVSKKIEDECVFPKLNEEELPSNYRIIIDSSKVLLQKDYFTSKGVSLNELLAKASEPIEEKKKIKDHQFKVNLSQDDLILNGLNGIEAKSLKSNSEIIAKRVKSKEFFSWDSPVNDIEDFIQKVKGLVSNVRFDCSVGRYPNLDLILESFYSVENNAPDFKTEPFKEWKNFLESDLGQYLDFIGDLFCEINNSLRENTHAGFYIMKPLKKWKCNLYLKTTNSSSHVFFFLTMEYREIISETLGSKHVYKDERNLCTEWSSVLKRDIENFLAPLETCFSVFAYLKQLFNQENFDNSKLKKALYDYFSISLLIYFNNKDRNEEIITNLRYVYMKSLSITEKSTQMMKKYTTLYRDRLMIYLTSKVNALCTKLDQDPPKIKSANGLIEIEGLVDPFGNTIDFKQAINFTYLGYVMTKVKQMQSNQSFMMIEKILTYEEKFNKLSMEELKGIIVSNKEHCYDPKWVRTFSEMSLLNLQQRYGKTIKSQISDKILSRLSKSNFEDLATLKASAKLDLCDDISSESMEKLKERRPRVMASLVNIISDYKSDDDAKIDLSSPVDLVNYCLKKIVEEDKFNVELFPKDQHNGLREIYVVDFRVRIVQWFVESISRSICEFFPSETLNNIHTNDSFTPRLIKNGMSELESPLMLAKSGDASKWSQSQLVSKFYIVLKTFLPNEYHNMISNILKLWFKKKIFLPTQLIQSFLSPNFETKNELLREMLEGNVKSYTPGKMYLKVHSGFMQGILHHTSSLFHTVVQEGFKQIKAKLLLNQYKNSHLESLSNKSVLWNMQGSDDSCELMIIDTKLYKTNPSFFNSMMHLKDKLSHKFGIIPSKEKTATCIPYIMEYNSNWAVSGINIQPTVKFPMVACQIPSAQSLLQRQEFFYNLLKDCVEKGCTTYTASLIKISQQNLHYRILGAGIDHSFEIFKKLILNCKNPSLGYFVNEPIVSTGIFGFDFSLYVLYKNQGMISYLQEMDLNSPSELKLTVGNNMKSNIIISKFQWSNWHALEKVVGHLLEHEKKFSEENPVIYYEKTHDWNVEHIKLKQKILDFDVKQSLCSKYGISENMSSFFCMFKRACLLGDEKKSLIEWINDSSDKLIKLDEDLNENVIKMLFPKASQYEVIRDYIQSLDDHYYLADVDYIRRGKSRVKVLGKVDDLTEDFLGIVKYKWFKEDRSYYQNEYMNRVFEGLKEFLPWLKDTEAETREVLKCSSRQLANYIMSSLSKERYLTFFDTTAKDSGWKYMLSRIFKEGKKFMRFDGRHFEHNITNDQVLSSLKFLCTFPYSNQFRKRHLEPLIDKLSTNLLPNHKAKKFKLLKSYLNAQKNKETIDGDISDDFKDLLLSYTNEEPLMYFSTPQFWNKQSKAWEGHGSLNFIYKQFFAKIFIQDAEIQLIIVNDLESLRTNHELILRSLRTIKCQLPSNVSHDLRMTKKTIQMQENGVKIEIDESLFIDIKKLRQIKLIFERGNFKLVALNDWTIDTGFTGMLTHERFLKVPYERRAKNLEEMRRFDRKTVTEEIWLPEMRVTPYQRLHATDEKHEIAGKAAKFVTVLNFEIWKEVLDPYNGILFELGWVQEHVAKGITFDHDKLLTQFFSKLPNSLPVDQIGKRFLQEIEASRSFNDLMAQSMLTSLDFNVSTDEKKAQVLVQDISSEEISEFMSRLFTRSKKFNLTPSNVVEETLAVMALEDMENDYSFFKTLNFQPDEYKIDTPFNIISAVRSNLMEIFNSDLRMVENFITRGEGSSKVPLILRLFCACMLDTPMHCNSKTVRMLKQEILKSDVTSDSIEKLSRKSSSSLSSIGDHGIIDTSDFKDWEKHLLSHFGLNPRKEDIIEKVNEKIDSFQDAIGQLTDMIPASKNETLKRGFMNQIADFQRNMSQLRTMLLRLEPQTIEHQSPKFKNVSTESDNEEEFHDATDSDPSESAFSGVSSGKVGSKTSSVRSGQTKEYTIETISSKKEDDDISDILEEDTSDEDNDGDGYSLFDSIMIGRITRISSIEIFLTYFNVHSVESFKVLSGKLRLLSETTNSNTLLMQKVLYEVGDQLNRTISLVYSDKNEILDGRDLDPDAILIKLINEELHWYHFATDVIIQNPKALLVYKAIHSREIQIPPTPINSCLFNCLSYIIQKELGLEFTNQMLRSVCSLSKEYDIVGDEDSLAQKANIVKDEVMGTEFEIAIIARHFNLKIPVVTDYTIRVYNEDDGRQISRLIINRMNVHFNVLEPLV</sequence>
<accession>A0AAU8JNX8</accession>
<dbReference type="GO" id="GO:0039694">
    <property type="term" value="P:viral RNA genome replication"/>
    <property type="evidence" value="ECO:0007669"/>
    <property type="project" value="InterPro"/>
</dbReference>
<reference evidence="9" key="1">
    <citation type="journal article" date="2024" name="Viruses">
        <title>Molecular characterization of a novel rubodvirus infecting raspberries.</title>
        <authorList>
            <person name="Lenz O."/>
            <person name="Koloniuk I."/>
            <person name="Sarkisova T."/>
            <person name="Cmejla R."/>
            <person name="Valentova L."/>
            <person name="Rejlova M."/>
            <person name="Sedlak J."/>
            <person name="Blystad D.-R."/>
            <person name="Sapkota B."/>
            <person name="Hamborg Z."/>
            <person name="Tan J.L."/>
            <person name="Zemek R."/>
            <person name="Jaroslava P."/>
            <person name="Franova J."/>
        </authorList>
    </citation>
    <scope>NUCLEOTIDE SEQUENCE</scope>
    <source>
        <strain evidence="9">V2</strain>
    </source>
</reference>
<evidence type="ECO:0000256" key="2">
    <source>
        <dbReference type="ARBA" id="ARBA00018602"/>
    </source>
</evidence>
<evidence type="ECO:0000256" key="5">
    <source>
        <dbReference type="ARBA" id="ARBA00030436"/>
    </source>
</evidence>
<dbReference type="EC" id="2.7.7.48" evidence="1"/>
<protein>
    <recommendedName>
        <fullName evidence="2">RNA-directed RNA polymerase L</fullName>
        <ecNumber evidence="1">2.7.7.48</ecNumber>
    </recommendedName>
    <alternativeName>
        <fullName evidence="4">Large structural protein</fullName>
    </alternativeName>
    <alternativeName>
        <fullName evidence="6">Replicase</fullName>
    </alternativeName>
    <alternativeName>
        <fullName evidence="5">Transcriptase</fullName>
    </alternativeName>
</protein>
<reference evidence="9" key="2">
    <citation type="submission" date="2024-04" db="EMBL/GenBank/DDBJ databases">
        <authorList>
            <person name="Lenz O."/>
            <person name="Koloniuk I."/>
            <person name="Sarkisova T."/>
            <person name="Franova J."/>
            <person name="Pribylova J."/>
            <person name="Cmejla R."/>
            <person name="Rejlova M."/>
            <person name="Valentova L."/>
            <person name="Sedlak J."/>
        </authorList>
    </citation>
    <scope>NUCLEOTIDE SEQUENCE</scope>
    <source>
        <strain evidence="9">V2</strain>
    </source>
</reference>
<evidence type="ECO:0000256" key="1">
    <source>
        <dbReference type="ARBA" id="ARBA00012494"/>
    </source>
</evidence>
<keyword evidence="9" id="KW-0696">RNA-directed RNA polymerase</keyword>
<dbReference type="Gene3D" id="3.90.70.80">
    <property type="match status" value="1"/>
</dbReference>
<name>A0AAU8JNX8_9VIRU</name>
<organism evidence="9">
    <name type="scientific">Raspberry rubodvirus 1</name>
    <dbReference type="NCBI Taxonomy" id="3231632"/>
    <lineage>
        <taxon>Viruses</taxon>
        <taxon>Riboviria</taxon>
        <taxon>Orthornavirae</taxon>
        <taxon>Negarnaviricota</taxon>
        <taxon>Polyploviricotina</taxon>
        <taxon>Bunyaviricetes</taxon>
        <taxon>Hareavirales</taxon>
        <taxon>Phenuiviridae</taxon>
        <taxon>Rubodvirus</taxon>
    </lineage>
</organism>
<proteinExistence type="predicted"/>
<dbReference type="PROSITE" id="PS50525">
    <property type="entry name" value="RDRP_SSRNA_NEG_SEG"/>
    <property type="match status" value="1"/>
</dbReference>
<evidence type="ECO:0000256" key="6">
    <source>
        <dbReference type="ARBA" id="ARBA00031012"/>
    </source>
</evidence>
<dbReference type="GO" id="GO:0006351">
    <property type="term" value="P:DNA-templated transcription"/>
    <property type="evidence" value="ECO:0007669"/>
    <property type="project" value="InterPro"/>
</dbReference>
<evidence type="ECO:0000313" key="9">
    <source>
        <dbReference type="EMBL" id="XCM71196.1"/>
    </source>
</evidence>
<evidence type="ECO:0000256" key="7">
    <source>
        <dbReference type="SAM" id="MobiDB-lite"/>
    </source>
</evidence>
<keyword evidence="9" id="KW-0548">Nucleotidyltransferase</keyword>
<evidence type="ECO:0000259" key="8">
    <source>
        <dbReference type="PROSITE" id="PS50525"/>
    </source>
</evidence>
<dbReference type="EMBL" id="PP732065">
    <property type="protein sequence ID" value="XCM71196.1"/>
    <property type="molecule type" value="Genomic_RNA"/>
</dbReference>
<evidence type="ECO:0000256" key="4">
    <source>
        <dbReference type="ARBA" id="ARBA00030285"/>
    </source>
</evidence>
<feature type="domain" description="RdRp catalytic" evidence="8">
    <location>
        <begin position="891"/>
        <end position="1092"/>
    </location>
</feature>
<keyword evidence="3" id="KW-0808">Transferase</keyword>
<feature type="compositionally biased region" description="Low complexity" evidence="7">
    <location>
        <begin position="2178"/>
        <end position="2195"/>
    </location>
</feature>
<dbReference type="InterPro" id="IPR007099">
    <property type="entry name" value="RNA-dir_pol_NSvirus"/>
</dbReference>
<dbReference type="Pfam" id="PF04196">
    <property type="entry name" value="Bunya_RdRp"/>
    <property type="match status" value="1"/>
</dbReference>
<dbReference type="GO" id="GO:0003968">
    <property type="term" value="F:RNA-directed RNA polymerase activity"/>
    <property type="evidence" value="ECO:0007669"/>
    <property type="project" value="UniProtKB-KW"/>
</dbReference>
<feature type="compositionally biased region" description="Acidic residues" evidence="7">
    <location>
        <begin position="2158"/>
        <end position="2172"/>
    </location>
</feature>